<feature type="transmembrane region" description="Helical" evidence="2">
    <location>
        <begin position="78"/>
        <end position="97"/>
    </location>
</feature>
<dbReference type="EMBL" id="JBBXMP010000008">
    <property type="protein sequence ID" value="KAL0070280.1"/>
    <property type="molecule type" value="Genomic_DNA"/>
</dbReference>
<gene>
    <name evidence="3" type="ORF">AAF712_002772</name>
</gene>
<organism evidence="3 4">
    <name type="scientific">Marasmius tenuissimus</name>
    <dbReference type="NCBI Taxonomy" id="585030"/>
    <lineage>
        <taxon>Eukaryota</taxon>
        <taxon>Fungi</taxon>
        <taxon>Dikarya</taxon>
        <taxon>Basidiomycota</taxon>
        <taxon>Agaricomycotina</taxon>
        <taxon>Agaricomycetes</taxon>
        <taxon>Agaricomycetidae</taxon>
        <taxon>Agaricales</taxon>
        <taxon>Marasmiineae</taxon>
        <taxon>Marasmiaceae</taxon>
        <taxon>Marasmius</taxon>
    </lineage>
</organism>
<evidence type="ECO:0000313" key="4">
    <source>
        <dbReference type="Proteomes" id="UP001437256"/>
    </source>
</evidence>
<comment type="caution">
    <text evidence="3">The sequence shown here is derived from an EMBL/GenBank/DDBJ whole genome shotgun (WGS) entry which is preliminary data.</text>
</comment>
<protein>
    <submittedName>
        <fullName evidence="3">Uncharacterized protein</fullName>
    </submittedName>
</protein>
<reference evidence="3 4" key="1">
    <citation type="submission" date="2024-05" db="EMBL/GenBank/DDBJ databases">
        <title>A draft genome resource for the thread blight pathogen Marasmius tenuissimus strain MS-2.</title>
        <authorList>
            <person name="Yulfo-Soto G.E."/>
            <person name="Baruah I.K."/>
            <person name="Amoako-Attah I."/>
            <person name="Bukari Y."/>
            <person name="Meinhardt L.W."/>
            <person name="Bailey B.A."/>
            <person name="Cohen S.P."/>
        </authorList>
    </citation>
    <scope>NUCLEOTIDE SEQUENCE [LARGE SCALE GENOMIC DNA]</scope>
    <source>
        <strain evidence="3 4">MS-2</strain>
    </source>
</reference>
<dbReference type="Proteomes" id="UP001437256">
    <property type="component" value="Unassembled WGS sequence"/>
</dbReference>
<keyword evidence="2" id="KW-0812">Transmembrane</keyword>
<accession>A0ABR3A9S6</accession>
<evidence type="ECO:0000256" key="2">
    <source>
        <dbReference type="SAM" id="Phobius"/>
    </source>
</evidence>
<evidence type="ECO:0000256" key="1">
    <source>
        <dbReference type="SAM" id="MobiDB-lite"/>
    </source>
</evidence>
<keyword evidence="2" id="KW-1133">Transmembrane helix</keyword>
<name>A0ABR3A9S6_9AGAR</name>
<proteinExistence type="predicted"/>
<feature type="region of interest" description="Disordered" evidence="1">
    <location>
        <begin position="42"/>
        <end position="73"/>
    </location>
</feature>
<evidence type="ECO:0000313" key="3">
    <source>
        <dbReference type="EMBL" id="KAL0070280.1"/>
    </source>
</evidence>
<sequence>MLIDFGNFVGGSGANVADPYIQLLSTVDKTAAHRDFVNARLGGVDTTGSQAPLTGSSSTDGGNNGNGKQDDKNGAGKVVGFGTSWAFLIFVVLGIVVGN</sequence>
<keyword evidence="2" id="KW-0472">Membrane</keyword>
<keyword evidence="4" id="KW-1185">Reference proteome</keyword>